<evidence type="ECO:0000313" key="2">
    <source>
        <dbReference type="EMBL" id="KAJ1099163.1"/>
    </source>
</evidence>
<protein>
    <submittedName>
        <fullName evidence="2">Uncharacterized protein</fullName>
    </submittedName>
</protein>
<gene>
    <name evidence="2" type="ORF">NDU88_004267</name>
</gene>
<evidence type="ECO:0000313" key="3">
    <source>
        <dbReference type="Proteomes" id="UP001066276"/>
    </source>
</evidence>
<proteinExistence type="predicted"/>
<sequence>MNERSELRGPQRLEQHLCGNKAAIFEEIQLVTDRVPLQRGRLLRGWQKNVVSTQNPSGLTLTWPVGGHREPPSCLKGTNASEEKRRQRRQRAWERAGNGRHRFHRSLLTTSTFHHGEYVC</sequence>
<reference evidence="2" key="1">
    <citation type="journal article" date="2022" name="bioRxiv">
        <title>Sequencing and chromosome-scale assembly of the giantPleurodeles waltlgenome.</title>
        <authorList>
            <person name="Brown T."/>
            <person name="Elewa A."/>
            <person name="Iarovenko S."/>
            <person name="Subramanian E."/>
            <person name="Araus A.J."/>
            <person name="Petzold A."/>
            <person name="Susuki M."/>
            <person name="Suzuki K.-i.T."/>
            <person name="Hayashi T."/>
            <person name="Toyoda A."/>
            <person name="Oliveira C."/>
            <person name="Osipova E."/>
            <person name="Leigh N.D."/>
            <person name="Simon A."/>
            <person name="Yun M.H."/>
        </authorList>
    </citation>
    <scope>NUCLEOTIDE SEQUENCE</scope>
    <source>
        <strain evidence="2">20211129_DDA</strain>
        <tissue evidence="2">Liver</tissue>
    </source>
</reference>
<keyword evidence="3" id="KW-1185">Reference proteome</keyword>
<accession>A0AAV7MDK8</accession>
<dbReference type="AlphaFoldDB" id="A0AAV7MDK8"/>
<dbReference type="EMBL" id="JANPWB010000014">
    <property type="protein sequence ID" value="KAJ1099163.1"/>
    <property type="molecule type" value="Genomic_DNA"/>
</dbReference>
<feature type="region of interest" description="Disordered" evidence="1">
    <location>
        <begin position="61"/>
        <end position="98"/>
    </location>
</feature>
<comment type="caution">
    <text evidence="2">The sequence shown here is derived from an EMBL/GenBank/DDBJ whole genome shotgun (WGS) entry which is preliminary data.</text>
</comment>
<evidence type="ECO:0000256" key="1">
    <source>
        <dbReference type="SAM" id="MobiDB-lite"/>
    </source>
</evidence>
<name>A0AAV7MDK8_PLEWA</name>
<dbReference type="Proteomes" id="UP001066276">
    <property type="component" value="Chromosome 10"/>
</dbReference>
<organism evidence="2 3">
    <name type="scientific">Pleurodeles waltl</name>
    <name type="common">Iberian ribbed newt</name>
    <dbReference type="NCBI Taxonomy" id="8319"/>
    <lineage>
        <taxon>Eukaryota</taxon>
        <taxon>Metazoa</taxon>
        <taxon>Chordata</taxon>
        <taxon>Craniata</taxon>
        <taxon>Vertebrata</taxon>
        <taxon>Euteleostomi</taxon>
        <taxon>Amphibia</taxon>
        <taxon>Batrachia</taxon>
        <taxon>Caudata</taxon>
        <taxon>Salamandroidea</taxon>
        <taxon>Salamandridae</taxon>
        <taxon>Pleurodelinae</taxon>
        <taxon>Pleurodeles</taxon>
    </lineage>
</organism>